<dbReference type="EMBL" id="LAZR01037263">
    <property type="protein sequence ID" value="KKL22669.1"/>
    <property type="molecule type" value="Genomic_DNA"/>
</dbReference>
<accession>A0A0F9BLB6</accession>
<organism evidence="1">
    <name type="scientific">marine sediment metagenome</name>
    <dbReference type="NCBI Taxonomy" id="412755"/>
    <lineage>
        <taxon>unclassified sequences</taxon>
        <taxon>metagenomes</taxon>
        <taxon>ecological metagenomes</taxon>
    </lineage>
</organism>
<gene>
    <name evidence="1" type="ORF">LCGC14_2433100</name>
</gene>
<sequence>MGSQTIFQVRHDTFPALGEQDKDRAIVNRFASQIQVDFFTQLVLGGYAYHMQGGTEIVGIAATVAIDDQKCTMLADNSSGFAMIPLLYEVNIGVVAGATIIQA</sequence>
<dbReference type="AlphaFoldDB" id="A0A0F9BLB6"/>
<feature type="non-terminal residue" evidence="1">
    <location>
        <position position="103"/>
    </location>
</feature>
<comment type="caution">
    <text evidence="1">The sequence shown here is derived from an EMBL/GenBank/DDBJ whole genome shotgun (WGS) entry which is preliminary data.</text>
</comment>
<reference evidence="1" key="1">
    <citation type="journal article" date="2015" name="Nature">
        <title>Complex archaea that bridge the gap between prokaryotes and eukaryotes.</title>
        <authorList>
            <person name="Spang A."/>
            <person name="Saw J.H."/>
            <person name="Jorgensen S.L."/>
            <person name="Zaremba-Niedzwiedzka K."/>
            <person name="Martijn J."/>
            <person name="Lind A.E."/>
            <person name="van Eijk R."/>
            <person name="Schleper C."/>
            <person name="Guy L."/>
            <person name="Ettema T.J."/>
        </authorList>
    </citation>
    <scope>NUCLEOTIDE SEQUENCE</scope>
</reference>
<protein>
    <submittedName>
        <fullName evidence="1">Uncharacterized protein</fullName>
    </submittedName>
</protein>
<proteinExistence type="predicted"/>
<evidence type="ECO:0000313" key="1">
    <source>
        <dbReference type="EMBL" id="KKL22669.1"/>
    </source>
</evidence>
<name>A0A0F9BLB6_9ZZZZ</name>